<keyword evidence="3" id="KW-1185">Reference proteome</keyword>
<name>A0A0Q9XC02_DROMO</name>
<dbReference type="AlphaFoldDB" id="A0A0Q9XC02"/>
<proteinExistence type="predicted"/>
<feature type="signal peptide" evidence="1">
    <location>
        <begin position="1"/>
        <end position="27"/>
    </location>
</feature>
<accession>A0A0Q9XC02</accession>
<evidence type="ECO:0000313" key="3">
    <source>
        <dbReference type="Proteomes" id="UP000009192"/>
    </source>
</evidence>
<evidence type="ECO:0000256" key="1">
    <source>
        <dbReference type="SAM" id="SignalP"/>
    </source>
</evidence>
<evidence type="ECO:0000313" key="2">
    <source>
        <dbReference type="EMBL" id="KRG05129.1"/>
    </source>
</evidence>
<keyword evidence="1" id="KW-0732">Signal</keyword>
<sequence>MGAKDGLLSLGWLLIALLNAQLLQAYAANDEAFNLSYHNTAEPKSDQLNTVDDNIASIFKTDFTFRNQNEGNEAQGSKDPKGKAVIIQPESIEERNLLDTNPICPEGTELWGGHCRQKA</sequence>
<reference evidence="2 3" key="1">
    <citation type="journal article" date="2007" name="Nature">
        <title>Evolution of genes and genomes on the Drosophila phylogeny.</title>
        <authorList>
            <consortium name="Drosophila 12 Genomes Consortium"/>
            <person name="Clark A.G."/>
            <person name="Eisen M.B."/>
            <person name="Smith D.R."/>
            <person name="Bergman C.M."/>
            <person name="Oliver B."/>
            <person name="Markow T.A."/>
            <person name="Kaufman T.C."/>
            <person name="Kellis M."/>
            <person name="Gelbart W."/>
            <person name="Iyer V.N."/>
            <person name="Pollard D.A."/>
            <person name="Sackton T.B."/>
            <person name="Larracuente A.M."/>
            <person name="Singh N.D."/>
            <person name="Abad J.P."/>
            <person name="Abt D.N."/>
            <person name="Adryan B."/>
            <person name="Aguade M."/>
            <person name="Akashi H."/>
            <person name="Anderson W.W."/>
            <person name="Aquadro C.F."/>
            <person name="Ardell D.H."/>
            <person name="Arguello R."/>
            <person name="Artieri C.G."/>
            <person name="Barbash D.A."/>
            <person name="Barker D."/>
            <person name="Barsanti P."/>
            <person name="Batterham P."/>
            <person name="Batzoglou S."/>
            <person name="Begun D."/>
            <person name="Bhutkar A."/>
            <person name="Blanco E."/>
            <person name="Bosak S.A."/>
            <person name="Bradley R.K."/>
            <person name="Brand A.D."/>
            <person name="Brent M.R."/>
            <person name="Brooks A.N."/>
            <person name="Brown R.H."/>
            <person name="Butlin R.K."/>
            <person name="Caggese C."/>
            <person name="Calvi B.R."/>
            <person name="Bernardo de Carvalho A."/>
            <person name="Caspi A."/>
            <person name="Castrezana S."/>
            <person name="Celniker S.E."/>
            <person name="Chang J.L."/>
            <person name="Chapple C."/>
            <person name="Chatterji S."/>
            <person name="Chinwalla A."/>
            <person name="Civetta A."/>
            <person name="Clifton S.W."/>
            <person name="Comeron J.M."/>
            <person name="Costello J.C."/>
            <person name="Coyne J.A."/>
            <person name="Daub J."/>
            <person name="David R.G."/>
            <person name="Delcher A.L."/>
            <person name="Delehaunty K."/>
            <person name="Do C.B."/>
            <person name="Ebling H."/>
            <person name="Edwards K."/>
            <person name="Eickbush T."/>
            <person name="Evans J.D."/>
            <person name="Filipski A."/>
            <person name="Findeiss S."/>
            <person name="Freyhult E."/>
            <person name="Fulton L."/>
            <person name="Fulton R."/>
            <person name="Garcia A.C."/>
            <person name="Gardiner A."/>
            <person name="Garfield D.A."/>
            <person name="Garvin B.E."/>
            <person name="Gibson G."/>
            <person name="Gilbert D."/>
            <person name="Gnerre S."/>
            <person name="Godfrey J."/>
            <person name="Good R."/>
            <person name="Gotea V."/>
            <person name="Gravely B."/>
            <person name="Greenberg A.J."/>
            <person name="Griffiths-Jones S."/>
            <person name="Gross S."/>
            <person name="Guigo R."/>
            <person name="Gustafson E.A."/>
            <person name="Haerty W."/>
            <person name="Hahn M.W."/>
            <person name="Halligan D.L."/>
            <person name="Halpern A.L."/>
            <person name="Halter G.M."/>
            <person name="Han M.V."/>
            <person name="Heger A."/>
            <person name="Hillier L."/>
            <person name="Hinrichs A.S."/>
            <person name="Holmes I."/>
            <person name="Hoskins R.A."/>
            <person name="Hubisz M.J."/>
            <person name="Hultmark D."/>
            <person name="Huntley M.A."/>
            <person name="Jaffe D.B."/>
            <person name="Jagadeeshan S."/>
            <person name="Jeck W.R."/>
            <person name="Johnson J."/>
            <person name="Jones C.D."/>
            <person name="Jordan W.C."/>
            <person name="Karpen G.H."/>
            <person name="Kataoka E."/>
            <person name="Keightley P.D."/>
            <person name="Kheradpour P."/>
            <person name="Kirkness E.F."/>
            <person name="Koerich L.B."/>
            <person name="Kristiansen K."/>
            <person name="Kudrna D."/>
            <person name="Kulathinal R.J."/>
            <person name="Kumar S."/>
            <person name="Kwok R."/>
            <person name="Lander E."/>
            <person name="Langley C.H."/>
            <person name="Lapoint R."/>
            <person name="Lazzaro B.P."/>
            <person name="Lee S.J."/>
            <person name="Levesque L."/>
            <person name="Li R."/>
            <person name="Lin C.F."/>
            <person name="Lin M.F."/>
            <person name="Lindblad-Toh K."/>
            <person name="Llopart A."/>
            <person name="Long M."/>
            <person name="Low L."/>
            <person name="Lozovsky E."/>
            <person name="Lu J."/>
            <person name="Luo M."/>
            <person name="Machado C.A."/>
            <person name="Makalowski W."/>
            <person name="Marzo M."/>
            <person name="Matsuda M."/>
            <person name="Matzkin L."/>
            <person name="McAllister B."/>
            <person name="McBride C.S."/>
            <person name="McKernan B."/>
            <person name="McKernan K."/>
            <person name="Mendez-Lago M."/>
            <person name="Minx P."/>
            <person name="Mollenhauer M.U."/>
            <person name="Montooth K."/>
            <person name="Mount S.M."/>
            <person name="Mu X."/>
            <person name="Myers E."/>
            <person name="Negre B."/>
            <person name="Newfeld S."/>
            <person name="Nielsen R."/>
            <person name="Noor M.A."/>
            <person name="O'Grady P."/>
            <person name="Pachter L."/>
            <person name="Papaceit M."/>
            <person name="Parisi M.J."/>
            <person name="Parisi M."/>
            <person name="Parts L."/>
            <person name="Pedersen J.S."/>
            <person name="Pesole G."/>
            <person name="Phillippy A.M."/>
            <person name="Ponting C.P."/>
            <person name="Pop M."/>
            <person name="Porcelli D."/>
            <person name="Powell J.R."/>
            <person name="Prohaska S."/>
            <person name="Pruitt K."/>
            <person name="Puig M."/>
            <person name="Quesneville H."/>
            <person name="Ram K.R."/>
            <person name="Rand D."/>
            <person name="Rasmussen M.D."/>
            <person name="Reed L.K."/>
            <person name="Reenan R."/>
            <person name="Reily A."/>
            <person name="Remington K.A."/>
            <person name="Rieger T.T."/>
            <person name="Ritchie M.G."/>
            <person name="Robin C."/>
            <person name="Rogers Y.H."/>
            <person name="Rohde C."/>
            <person name="Rozas J."/>
            <person name="Rubenfield M.J."/>
            <person name="Ruiz A."/>
            <person name="Russo S."/>
            <person name="Salzberg S.L."/>
            <person name="Sanchez-Gracia A."/>
            <person name="Saranga D.J."/>
            <person name="Sato H."/>
            <person name="Schaeffer S.W."/>
            <person name="Schatz M.C."/>
            <person name="Schlenke T."/>
            <person name="Schwartz R."/>
            <person name="Segarra C."/>
            <person name="Singh R.S."/>
            <person name="Sirot L."/>
            <person name="Sirota M."/>
            <person name="Sisneros N.B."/>
            <person name="Smith C.D."/>
            <person name="Smith T.F."/>
            <person name="Spieth J."/>
            <person name="Stage D.E."/>
            <person name="Stark A."/>
            <person name="Stephan W."/>
            <person name="Strausberg R.L."/>
            <person name="Strempel S."/>
            <person name="Sturgill D."/>
            <person name="Sutton G."/>
            <person name="Sutton G.G."/>
            <person name="Tao W."/>
            <person name="Teichmann S."/>
            <person name="Tobari Y.N."/>
            <person name="Tomimura Y."/>
            <person name="Tsolas J.M."/>
            <person name="Valente V.L."/>
            <person name="Venter E."/>
            <person name="Venter J.C."/>
            <person name="Vicario S."/>
            <person name="Vieira F.G."/>
            <person name="Vilella A.J."/>
            <person name="Villasante A."/>
            <person name="Walenz B."/>
            <person name="Wang J."/>
            <person name="Wasserman M."/>
            <person name="Watts T."/>
            <person name="Wilson D."/>
            <person name="Wilson R.K."/>
            <person name="Wing R.A."/>
            <person name="Wolfner M.F."/>
            <person name="Wong A."/>
            <person name="Wong G.K."/>
            <person name="Wu C.I."/>
            <person name="Wu G."/>
            <person name="Yamamoto D."/>
            <person name="Yang H.P."/>
            <person name="Yang S.P."/>
            <person name="Yorke J.A."/>
            <person name="Yoshida K."/>
            <person name="Zdobnov E."/>
            <person name="Zhang P."/>
            <person name="Zhang Y."/>
            <person name="Zimin A.V."/>
            <person name="Baldwin J."/>
            <person name="Abdouelleil A."/>
            <person name="Abdulkadir J."/>
            <person name="Abebe A."/>
            <person name="Abera B."/>
            <person name="Abreu J."/>
            <person name="Acer S.C."/>
            <person name="Aftuck L."/>
            <person name="Alexander A."/>
            <person name="An P."/>
            <person name="Anderson E."/>
            <person name="Anderson S."/>
            <person name="Arachi H."/>
            <person name="Azer M."/>
            <person name="Bachantsang P."/>
            <person name="Barry A."/>
            <person name="Bayul T."/>
            <person name="Berlin A."/>
            <person name="Bessette D."/>
            <person name="Bloom T."/>
            <person name="Blye J."/>
            <person name="Boguslavskiy L."/>
            <person name="Bonnet C."/>
            <person name="Boukhgalter B."/>
            <person name="Bourzgui I."/>
            <person name="Brown A."/>
            <person name="Cahill P."/>
            <person name="Channer S."/>
            <person name="Cheshatsang Y."/>
            <person name="Chuda L."/>
            <person name="Citroen M."/>
            <person name="Collymore A."/>
            <person name="Cooke P."/>
            <person name="Costello M."/>
            <person name="D'Aco K."/>
            <person name="Daza R."/>
            <person name="De Haan G."/>
            <person name="DeGray S."/>
            <person name="DeMaso C."/>
            <person name="Dhargay N."/>
            <person name="Dooley K."/>
            <person name="Dooley E."/>
            <person name="Doricent M."/>
            <person name="Dorje P."/>
            <person name="Dorjee K."/>
            <person name="Dupes A."/>
            <person name="Elong R."/>
            <person name="Falk J."/>
            <person name="Farina A."/>
            <person name="Faro S."/>
            <person name="Ferguson D."/>
            <person name="Fisher S."/>
            <person name="Foley C.D."/>
            <person name="Franke A."/>
            <person name="Friedrich D."/>
            <person name="Gadbois L."/>
            <person name="Gearin G."/>
            <person name="Gearin C.R."/>
            <person name="Giannoukos G."/>
            <person name="Goode T."/>
            <person name="Graham J."/>
            <person name="Grandbois E."/>
            <person name="Grewal S."/>
            <person name="Gyaltsen K."/>
            <person name="Hafez N."/>
            <person name="Hagos B."/>
            <person name="Hall J."/>
            <person name="Henson C."/>
            <person name="Hollinger A."/>
            <person name="Honan T."/>
            <person name="Huard M.D."/>
            <person name="Hughes L."/>
            <person name="Hurhula B."/>
            <person name="Husby M.E."/>
            <person name="Kamat A."/>
            <person name="Kanga B."/>
            <person name="Kashin S."/>
            <person name="Khazanovich D."/>
            <person name="Kisner P."/>
            <person name="Lance K."/>
            <person name="Lara M."/>
            <person name="Lee W."/>
            <person name="Lennon N."/>
            <person name="Letendre F."/>
            <person name="LeVine R."/>
            <person name="Lipovsky A."/>
            <person name="Liu X."/>
            <person name="Liu J."/>
            <person name="Liu S."/>
            <person name="Lokyitsang T."/>
            <person name="Lokyitsang Y."/>
            <person name="Lubonja R."/>
            <person name="Lui A."/>
            <person name="MacDonald P."/>
            <person name="Magnisalis V."/>
            <person name="Maru K."/>
            <person name="Matthews C."/>
            <person name="McCusker W."/>
            <person name="McDonough S."/>
            <person name="Mehta T."/>
            <person name="Meldrim J."/>
            <person name="Meneus L."/>
            <person name="Mihai O."/>
            <person name="Mihalev A."/>
            <person name="Mihova T."/>
            <person name="Mittelman R."/>
            <person name="Mlenga V."/>
            <person name="Montmayeur A."/>
            <person name="Mulrain L."/>
            <person name="Navidi A."/>
            <person name="Naylor J."/>
            <person name="Negash T."/>
            <person name="Nguyen T."/>
            <person name="Nguyen N."/>
            <person name="Nicol R."/>
            <person name="Norbu C."/>
            <person name="Norbu N."/>
            <person name="Novod N."/>
            <person name="O'Neill B."/>
            <person name="Osman S."/>
            <person name="Markiewicz E."/>
            <person name="Oyono O.L."/>
            <person name="Patti C."/>
            <person name="Phunkhang P."/>
            <person name="Pierre F."/>
            <person name="Priest M."/>
            <person name="Raghuraman S."/>
            <person name="Rege F."/>
            <person name="Reyes R."/>
            <person name="Rise C."/>
            <person name="Rogov P."/>
            <person name="Ross K."/>
            <person name="Ryan E."/>
            <person name="Settipalli S."/>
            <person name="Shea T."/>
            <person name="Sherpa N."/>
            <person name="Shi L."/>
            <person name="Shih D."/>
            <person name="Sparrow T."/>
            <person name="Spaulding J."/>
            <person name="Stalker J."/>
            <person name="Stange-Thomann N."/>
            <person name="Stavropoulos S."/>
            <person name="Stone C."/>
            <person name="Strader C."/>
            <person name="Tesfaye S."/>
            <person name="Thomson T."/>
            <person name="Thoulutsang Y."/>
            <person name="Thoulutsang D."/>
            <person name="Topham K."/>
            <person name="Topping I."/>
            <person name="Tsamla T."/>
            <person name="Vassiliev H."/>
            <person name="Vo A."/>
            <person name="Wangchuk T."/>
            <person name="Wangdi T."/>
            <person name="Weiand M."/>
            <person name="Wilkinson J."/>
            <person name="Wilson A."/>
            <person name="Yadav S."/>
            <person name="Young G."/>
            <person name="Yu Q."/>
            <person name="Zembek L."/>
            <person name="Zhong D."/>
            <person name="Zimmer A."/>
            <person name="Zwirko Z."/>
            <person name="Jaffe D.B."/>
            <person name="Alvarez P."/>
            <person name="Brockman W."/>
            <person name="Butler J."/>
            <person name="Chin C."/>
            <person name="Gnerre S."/>
            <person name="Grabherr M."/>
            <person name="Kleber M."/>
            <person name="Mauceli E."/>
            <person name="MacCallum I."/>
        </authorList>
    </citation>
    <scope>NUCLEOTIDE SEQUENCE [LARGE SCALE GENOMIC DNA]</scope>
    <source>
        <strain evidence="3">Tucson 15081-1352.22</strain>
    </source>
</reference>
<organism evidence="2 3">
    <name type="scientific">Drosophila mojavensis</name>
    <name type="common">Fruit fly</name>
    <dbReference type="NCBI Taxonomy" id="7230"/>
    <lineage>
        <taxon>Eukaryota</taxon>
        <taxon>Metazoa</taxon>
        <taxon>Ecdysozoa</taxon>
        <taxon>Arthropoda</taxon>
        <taxon>Hexapoda</taxon>
        <taxon>Insecta</taxon>
        <taxon>Pterygota</taxon>
        <taxon>Neoptera</taxon>
        <taxon>Endopterygota</taxon>
        <taxon>Diptera</taxon>
        <taxon>Brachycera</taxon>
        <taxon>Muscomorpha</taxon>
        <taxon>Ephydroidea</taxon>
        <taxon>Drosophilidae</taxon>
        <taxon>Drosophila</taxon>
    </lineage>
</organism>
<protein>
    <submittedName>
        <fullName evidence="2">Uncharacterized protein, isoform B</fullName>
    </submittedName>
</protein>
<dbReference type="OrthoDB" id="7870095at2759"/>
<dbReference type="EMBL" id="CH933808">
    <property type="protein sequence ID" value="KRG05129.1"/>
    <property type="molecule type" value="Genomic_DNA"/>
</dbReference>
<feature type="chain" id="PRO_5006387788" evidence="1">
    <location>
        <begin position="28"/>
        <end position="119"/>
    </location>
</feature>
<gene>
    <name evidence="2" type="primary">Dmoj\GI18608</name>
    <name evidence="2" type="ORF">Dmoj_GI18608</name>
</gene>
<dbReference type="KEGG" id="dmo:Dmoj_GI18608"/>
<dbReference type="Proteomes" id="UP000009192">
    <property type="component" value="Unassembled WGS sequence"/>
</dbReference>